<dbReference type="Gene3D" id="1.10.10.60">
    <property type="entry name" value="Homeodomain-like"/>
    <property type="match status" value="1"/>
</dbReference>
<evidence type="ECO:0000256" key="2">
    <source>
        <dbReference type="ARBA" id="ARBA00023015"/>
    </source>
</evidence>
<dbReference type="GO" id="GO:0003700">
    <property type="term" value="F:DNA-binding transcription factor activity"/>
    <property type="evidence" value="ECO:0007669"/>
    <property type="project" value="InterPro"/>
</dbReference>
<dbReference type="Gene3D" id="2.60.120.10">
    <property type="entry name" value="Jelly Rolls"/>
    <property type="match status" value="1"/>
</dbReference>
<name>A0A7Z2ZT18_9BURK</name>
<dbReference type="KEGG" id="mfy:HH212_05505"/>
<dbReference type="SMART" id="SM00342">
    <property type="entry name" value="HTH_ARAC"/>
    <property type="match status" value="1"/>
</dbReference>
<reference evidence="6 7" key="1">
    <citation type="submission" date="2020-04" db="EMBL/GenBank/DDBJ databases">
        <title>Genome sequencing of novel species.</title>
        <authorList>
            <person name="Heo J."/>
            <person name="Kim S.-J."/>
            <person name="Kim J.-S."/>
            <person name="Hong S.-B."/>
            <person name="Kwon S.-W."/>
        </authorList>
    </citation>
    <scope>NUCLEOTIDE SEQUENCE [LARGE SCALE GENOMIC DNA]</scope>
    <source>
        <strain evidence="6 7">GN2-R2</strain>
    </source>
</reference>
<dbReference type="SUPFAM" id="SSF51182">
    <property type="entry name" value="RmlC-like cupins"/>
    <property type="match status" value="1"/>
</dbReference>
<evidence type="ECO:0000313" key="6">
    <source>
        <dbReference type="EMBL" id="QJD99546.1"/>
    </source>
</evidence>
<dbReference type="InterPro" id="IPR018060">
    <property type="entry name" value="HTH_AraC"/>
</dbReference>
<dbReference type="Proteomes" id="UP000502415">
    <property type="component" value="Chromosome"/>
</dbReference>
<evidence type="ECO:0000256" key="3">
    <source>
        <dbReference type="ARBA" id="ARBA00023125"/>
    </source>
</evidence>
<keyword evidence="2" id="KW-0805">Transcription regulation</keyword>
<keyword evidence="1" id="KW-0678">Repressor</keyword>
<dbReference type="PANTHER" id="PTHR11019">
    <property type="entry name" value="HTH-TYPE TRANSCRIPTIONAL REGULATOR NIMR"/>
    <property type="match status" value="1"/>
</dbReference>
<dbReference type="PANTHER" id="PTHR11019:SF159">
    <property type="entry name" value="TRANSCRIPTIONAL REGULATOR-RELATED"/>
    <property type="match status" value="1"/>
</dbReference>
<dbReference type="Pfam" id="PF12833">
    <property type="entry name" value="HTH_18"/>
    <property type="match status" value="1"/>
</dbReference>
<dbReference type="FunFam" id="1.10.10.60:FF:000132">
    <property type="entry name" value="AraC family transcriptional regulator"/>
    <property type="match status" value="1"/>
</dbReference>
<evidence type="ECO:0000259" key="5">
    <source>
        <dbReference type="PROSITE" id="PS01124"/>
    </source>
</evidence>
<sequence>MGSVSVDCAYRTPIPFFVAQVTLAPSLRYRFKWLTLPRSVTAVPSMAAHGELIEAHSHPWVQLLYASEGVMRVRTDLGVWIIPPRRALLIAAGIVHEVTMLSRVSMRALYIEADAAGFDGRTAAALVEGCKVLEVSPLLRELILALSLEPVDYPLGGRGEHLARLILSELADMETVPIAVPWPRDRRLQTLCADIMAHPGSLRPLADGAQDIGASARTLIRLFPKETGLHYRQWVQQVHLAHAFEMLARGASVGSIAATLGYASPSAFTGMFRRLLGRTPQHYLAEWRAQGTRS</sequence>
<organism evidence="6 7">
    <name type="scientific">Massilia forsythiae</name>
    <dbReference type="NCBI Taxonomy" id="2728020"/>
    <lineage>
        <taxon>Bacteria</taxon>
        <taxon>Pseudomonadati</taxon>
        <taxon>Pseudomonadota</taxon>
        <taxon>Betaproteobacteria</taxon>
        <taxon>Burkholderiales</taxon>
        <taxon>Oxalobacteraceae</taxon>
        <taxon>Telluria group</taxon>
        <taxon>Massilia</taxon>
    </lineage>
</organism>
<proteinExistence type="predicted"/>
<accession>A0A7Z2ZT18</accession>
<dbReference type="InterPro" id="IPR014710">
    <property type="entry name" value="RmlC-like_jellyroll"/>
</dbReference>
<dbReference type="InterPro" id="IPR011051">
    <property type="entry name" value="RmlC_Cupin_sf"/>
</dbReference>
<gene>
    <name evidence="6" type="ORF">HH212_05505</name>
</gene>
<dbReference type="CDD" id="cd06124">
    <property type="entry name" value="cupin_NimR-like_N"/>
    <property type="match status" value="1"/>
</dbReference>
<dbReference type="PROSITE" id="PS01124">
    <property type="entry name" value="HTH_ARAC_FAMILY_2"/>
    <property type="match status" value="1"/>
</dbReference>
<dbReference type="GO" id="GO:0043565">
    <property type="term" value="F:sequence-specific DNA binding"/>
    <property type="evidence" value="ECO:0007669"/>
    <property type="project" value="InterPro"/>
</dbReference>
<dbReference type="EMBL" id="CP051685">
    <property type="protein sequence ID" value="QJD99546.1"/>
    <property type="molecule type" value="Genomic_DNA"/>
</dbReference>
<keyword evidence="3" id="KW-0238">DNA-binding</keyword>
<dbReference type="AlphaFoldDB" id="A0A7Z2ZT18"/>
<evidence type="ECO:0000313" key="7">
    <source>
        <dbReference type="Proteomes" id="UP000502415"/>
    </source>
</evidence>
<keyword evidence="4" id="KW-0804">Transcription</keyword>
<protein>
    <submittedName>
        <fullName evidence="6">Helix-turn-helix transcriptional regulator</fullName>
    </submittedName>
</protein>
<evidence type="ECO:0000256" key="4">
    <source>
        <dbReference type="ARBA" id="ARBA00023163"/>
    </source>
</evidence>
<dbReference type="InterPro" id="IPR003313">
    <property type="entry name" value="AraC-bd"/>
</dbReference>
<dbReference type="SUPFAM" id="SSF46689">
    <property type="entry name" value="Homeodomain-like"/>
    <property type="match status" value="1"/>
</dbReference>
<evidence type="ECO:0000256" key="1">
    <source>
        <dbReference type="ARBA" id="ARBA00022491"/>
    </source>
</evidence>
<dbReference type="InterPro" id="IPR009057">
    <property type="entry name" value="Homeodomain-like_sf"/>
</dbReference>
<dbReference type="Pfam" id="PF02311">
    <property type="entry name" value="AraC_binding"/>
    <property type="match status" value="1"/>
</dbReference>
<keyword evidence="7" id="KW-1185">Reference proteome</keyword>
<feature type="domain" description="HTH araC/xylS-type" evidence="5">
    <location>
        <begin position="186"/>
        <end position="286"/>
    </location>
</feature>